<evidence type="ECO:0000256" key="1">
    <source>
        <dbReference type="SAM" id="Phobius"/>
    </source>
</evidence>
<evidence type="ECO:0008006" key="4">
    <source>
        <dbReference type="Google" id="ProtNLM"/>
    </source>
</evidence>
<protein>
    <recommendedName>
        <fullName evidence="4">Aminodeoxychorismate lyase</fullName>
    </recommendedName>
</protein>
<feature type="transmembrane region" description="Helical" evidence="1">
    <location>
        <begin position="12"/>
        <end position="30"/>
    </location>
</feature>
<reference evidence="2 3" key="1">
    <citation type="submission" date="2020-08" db="EMBL/GenBank/DDBJ databases">
        <title>Genome public.</title>
        <authorList>
            <person name="Liu C."/>
            <person name="Sun Q."/>
        </authorList>
    </citation>
    <scope>NUCLEOTIDE SEQUENCE [LARGE SCALE GENOMIC DNA]</scope>
    <source>
        <strain evidence="2 3">NSJ-43</strain>
    </source>
</reference>
<evidence type="ECO:0000313" key="3">
    <source>
        <dbReference type="Proteomes" id="UP000628463"/>
    </source>
</evidence>
<keyword evidence="1" id="KW-0812">Transmembrane</keyword>
<accession>A0ABR7G156</accession>
<sequence>MKNKSVRVILSMLLNICIVTVGVFIIYAAGSRAYTFGHNIFDEEAIDTTENARQVEITISDNISAKQLSSMLYQKGLCKDKTIMYFQIMLSDYNKKFVGGTYTLNSGMKPSDMFKVMCTDKGEDN</sequence>
<dbReference type="Gene3D" id="3.30.1490.480">
    <property type="entry name" value="Endolytic murein transglycosylase"/>
    <property type="match status" value="1"/>
</dbReference>
<evidence type="ECO:0000313" key="2">
    <source>
        <dbReference type="EMBL" id="MBC5681173.1"/>
    </source>
</evidence>
<gene>
    <name evidence="2" type="ORF">H8S01_09390</name>
</gene>
<keyword evidence="3" id="KW-1185">Reference proteome</keyword>
<dbReference type="RefSeq" id="WP_021866078.1">
    <property type="nucleotide sequence ID" value="NZ_JACOPD010000006.1"/>
</dbReference>
<keyword evidence="1" id="KW-1133">Transmembrane helix</keyword>
<name>A0ABR7G156_9FIRM</name>
<dbReference type="Proteomes" id="UP000628463">
    <property type="component" value="Unassembled WGS sequence"/>
</dbReference>
<proteinExistence type="predicted"/>
<dbReference type="EMBL" id="JACOPD010000006">
    <property type="protein sequence ID" value="MBC5681173.1"/>
    <property type="molecule type" value="Genomic_DNA"/>
</dbReference>
<comment type="caution">
    <text evidence="2">The sequence shown here is derived from an EMBL/GenBank/DDBJ whole genome shotgun (WGS) entry which is preliminary data.</text>
</comment>
<organism evidence="2 3">
    <name type="scientific">Lachnospira hominis</name>
    <name type="common">ex Liu et al. 2021</name>
    <dbReference type="NCBI Taxonomy" id="2763051"/>
    <lineage>
        <taxon>Bacteria</taxon>
        <taxon>Bacillati</taxon>
        <taxon>Bacillota</taxon>
        <taxon>Clostridia</taxon>
        <taxon>Lachnospirales</taxon>
        <taxon>Lachnospiraceae</taxon>
        <taxon>Lachnospira</taxon>
    </lineage>
</organism>
<keyword evidence="1" id="KW-0472">Membrane</keyword>